<protein>
    <submittedName>
        <fullName evidence="2">Uncharacterized protein</fullName>
    </submittedName>
</protein>
<proteinExistence type="predicted"/>
<dbReference type="EMBL" id="JAGEPF010000006">
    <property type="protein sequence ID" value="MBO2458131.1"/>
    <property type="molecule type" value="Genomic_DNA"/>
</dbReference>
<dbReference type="Proteomes" id="UP000680206">
    <property type="component" value="Unassembled WGS sequence"/>
</dbReference>
<sequence length="94" mass="10149">MSHTQTSGTIQRPAASGAKDRKYLLNRNVRQTVPLRKSLVQALPGSENRAGPLREFVVNGDVRGLNAYLIAVAATGSANEDGWSTTLDSLVWAR</sequence>
<feature type="compositionally biased region" description="Polar residues" evidence="1">
    <location>
        <begin position="1"/>
        <end position="10"/>
    </location>
</feature>
<reference evidence="2 3" key="1">
    <citation type="submission" date="2021-03" db="EMBL/GenBank/DDBJ databases">
        <title>Actinomadura violae sp. nov., isolated from lichen in Thailand.</title>
        <authorList>
            <person name="Kanchanasin P."/>
            <person name="Saeng-In P."/>
            <person name="Phongsopitanun W."/>
            <person name="Yuki M."/>
            <person name="Kudo T."/>
            <person name="Ohkuma M."/>
            <person name="Tanasupawat S."/>
        </authorList>
    </citation>
    <scope>NUCLEOTIDE SEQUENCE [LARGE SCALE GENOMIC DNA]</scope>
    <source>
        <strain evidence="2 3">LCR2-06</strain>
    </source>
</reference>
<organism evidence="2 3">
    <name type="scientific">Actinomadura violacea</name>
    <dbReference type="NCBI Taxonomy" id="2819934"/>
    <lineage>
        <taxon>Bacteria</taxon>
        <taxon>Bacillati</taxon>
        <taxon>Actinomycetota</taxon>
        <taxon>Actinomycetes</taxon>
        <taxon>Streptosporangiales</taxon>
        <taxon>Thermomonosporaceae</taxon>
        <taxon>Actinomadura</taxon>
    </lineage>
</organism>
<keyword evidence="3" id="KW-1185">Reference proteome</keyword>
<accession>A0ABS3RN12</accession>
<feature type="region of interest" description="Disordered" evidence="1">
    <location>
        <begin position="1"/>
        <end position="23"/>
    </location>
</feature>
<evidence type="ECO:0000256" key="1">
    <source>
        <dbReference type="SAM" id="MobiDB-lite"/>
    </source>
</evidence>
<dbReference type="RefSeq" id="WP_208239838.1">
    <property type="nucleotide sequence ID" value="NZ_JAGEPF010000006.1"/>
</dbReference>
<gene>
    <name evidence="2" type="ORF">J4709_11160</name>
</gene>
<evidence type="ECO:0000313" key="2">
    <source>
        <dbReference type="EMBL" id="MBO2458131.1"/>
    </source>
</evidence>
<comment type="caution">
    <text evidence="2">The sequence shown here is derived from an EMBL/GenBank/DDBJ whole genome shotgun (WGS) entry which is preliminary data.</text>
</comment>
<evidence type="ECO:0000313" key="3">
    <source>
        <dbReference type="Proteomes" id="UP000680206"/>
    </source>
</evidence>
<name>A0ABS3RN12_9ACTN</name>